<reference evidence="3" key="1">
    <citation type="journal article" date="2020" name="Nat. Commun.">
        <title>Large-scale genome sequencing of mycorrhizal fungi provides insights into the early evolution of symbiotic traits.</title>
        <authorList>
            <person name="Miyauchi S."/>
            <person name="Kiss E."/>
            <person name="Kuo A."/>
            <person name="Drula E."/>
            <person name="Kohler A."/>
            <person name="Sanchez-Garcia M."/>
            <person name="Morin E."/>
            <person name="Andreopoulos B."/>
            <person name="Barry K.W."/>
            <person name="Bonito G."/>
            <person name="Buee M."/>
            <person name="Carver A."/>
            <person name="Chen C."/>
            <person name="Cichocki N."/>
            <person name="Clum A."/>
            <person name="Culley D."/>
            <person name="Crous P.W."/>
            <person name="Fauchery L."/>
            <person name="Girlanda M."/>
            <person name="Hayes R.D."/>
            <person name="Keri Z."/>
            <person name="LaButti K."/>
            <person name="Lipzen A."/>
            <person name="Lombard V."/>
            <person name="Magnuson J."/>
            <person name="Maillard F."/>
            <person name="Murat C."/>
            <person name="Nolan M."/>
            <person name="Ohm R.A."/>
            <person name="Pangilinan J."/>
            <person name="Pereira M.F."/>
            <person name="Perotto S."/>
            <person name="Peter M."/>
            <person name="Pfister S."/>
            <person name="Riley R."/>
            <person name="Sitrit Y."/>
            <person name="Stielow J.B."/>
            <person name="Szollosi G."/>
            <person name="Zifcakova L."/>
            <person name="Stursova M."/>
            <person name="Spatafora J.W."/>
            <person name="Tedersoo L."/>
            <person name="Vaario L.M."/>
            <person name="Yamada A."/>
            <person name="Yan M."/>
            <person name="Wang P."/>
            <person name="Xu J."/>
            <person name="Bruns T."/>
            <person name="Baldrian P."/>
            <person name="Vilgalys R."/>
            <person name="Dunand C."/>
            <person name="Henrissat B."/>
            <person name="Grigoriev I.V."/>
            <person name="Hibbett D."/>
            <person name="Nagy L.G."/>
            <person name="Martin F.M."/>
        </authorList>
    </citation>
    <scope>NUCLEOTIDE SEQUENCE</scope>
    <source>
        <strain evidence="3">UP504</strain>
    </source>
</reference>
<feature type="compositionally biased region" description="Basic and acidic residues" evidence="1">
    <location>
        <begin position="88"/>
        <end position="98"/>
    </location>
</feature>
<keyword evidence="2" id="KW-0732">Signal</keyword>
<organism evidence="3 4">
    <name type="scientific">Hydnum rufescens UP504</name>
    <dbReference type="NCBI Taxonomy" id="1448309"/>
    <lineage>
        <taxon>Eukaryota</taxon>
        <taxon>Fungi</taxon>
        <taxon>Dikarya</taxon>
        <taxon>Basidiomycota</taxon>
        <taxon>Agaricomycotina</taxon>
        <taxon>Agaricomycetes</taxon>
        <taxon>Cantharellales</taxon>
        <taxon>Hydnaceae</taxon>
        <taxon>Hydnum</taxon>
    </lineage>
</organism>
<accession>A0A9P6DPI0</accession>
<feature type="region of interest" description="Disordered" evidence="1">
    <location>
        <begin position="58"/>
        <end position="98"/>
    </location>
</feature>
<sequence>MIIFFFLLSTGDGGVGVPTLGVIGDCRRSHRDWEGRAMCLLWPLQCTSSSRTFRQRLRLMKSRSPSRERKKQGAGRPLNKKAQNGRMVRKENPRDSHI</sequence>
<name>A0A9P6DPI0_9AGAM</name>
<feature type="signal peptide" evidence="2">
    <location>
        <begin position="1"/>
        <end position="16"/>
    </location>
</feature>
<dbReference type="Proteomes" id="UP000886523">
    <property type="component" value="Unassembled WGS sequence"/>
</dbReference>
<evidence type="ECO:0000313" key="4">
    <source>
        <dbReference type="Proteomes" id="UP000886523"/>
    </source>
</evidence>
<gene>
    <name evidence="3" type="ORF">BS47DRAFT_105379</name>
</gene>
<evidence type="ECO:0008006" key="5">
    <source>
        <dbReference type="Google" id="ProtNLM"/>
    </source>
</evidence>
<evidence type="ECO:0000256" key="2">
    <source>
        <dbReference type="SAM" id="SignalP"/>
    </source>
</evidence>
<dbReference type="EMBL" id="MU129024">
    <property type="protein sequence ID" value="KAF9510036.1"/>
    <property type="molecule type" value="Genomic_DNA"/>
</dbReference>
<protein>
    <recommendedName>
        <fullName evidence="5">Secreted protein</fullName>
    </recommendedName>
</protein>
<comment type="caution">
    <text evidence="3">The sequence shown here is derived from an EMBL/GenBank/DDBJ whole genome shotgun (WGS) entry which is preliminary data.</text>
</comment>
<evidence type="ECO:0000313" key="3">
    <source>
        <dbReference type="EMBL" id="KAF9510036.1"/>
    </source>
</evidence>
<proteinExistence type="predicted"/>
<dbReference type="AlphaFoldDB" id="A0A9P6DPI0"/>
<keyword evidence="4" id="KW-1185">Reference proteome</keyword>
<feature type="chain" id="PRO_5040191928" description="Secreted protein" evidence="2">
    <location>
        <begin position="17"/>
        <end position="98"/>
    </location>
</feature>
<evidence type="ECO:0000256" key="1">
    <source>
        <dbReference type="SAM" id="MobiDB-lite"/>
    </source>
</evidence>